<dbReference type="Proteomes" id="UP000245956">
    <property type="component" value="Unassembled WGS sequence"/>
</dbReference>
<reference evidence="3" key="1">
    <citation type="submission" date="2015-05" db="EMBL/GenBank/DDBJ databases">
        <authorList>
            <person name="Wang D.B."/>
            <person name="Wang M."/>
        </authorList>
    </citation>
    <scope>NUCLEOTIDE SEQUENCE</scope>
    <source>
        <strain evidence="3">36-1</strain>
    </source>
</reference>
<evidence type="ECO:0000313" key="3">
    <source>
        <dbReference type="EMBL" id="PWI70046.1"/>
    </source>
</evidence>
<reference evidence="2" key="3">
    <citation type="submission" date="2023-11" db="EMBL/GenBank/DDBJ databases">
        <authorList>
            <person name="Beijen E."/>
            <person name="Ohm R.A."/>
        </authorList>
    </citation>
    <scope>NUCLEOTIDE SEQUENCE</scope>
    <source>
        <strain evidence="2">CBS 150709</strain>
    </source>
</reference>
<evidence type="ECO:0000313" key="2">
    <source>
        <dbReference type="EMBL" id="KAK4081975.1"/>
    </source>
</evidence>
<feature type="region of interest" description="Disordered" evidence="1">
    <location>
        <begin position="139"/>
        <end position="161"/>
    </location>
</feature>
<accession>A0A2U3E6D4</accession>
<evidence type="ECO:0000313" key="5">
    <source>
        <dbReference type="Proteomes" id="UP001287286"/>
    </source>
</evidence>
<reference evidence="3 4" key="2">
    <citation type="journal article" date="2016" name="Front. Microbiol.">
        <title>Genome and transcriptome sequences reveal the specific parasitism of the nematophagous Purpureocillium lilacinum 36-1.</title>
        <authorList>
            <person name="Xie J."/>
            <person name="Li S."/>
            <person name="Mo C."/>
            <person name="Xiao X."/>
            <person name="Peng D."/>
            <person name="Wang G."/>
            <person name="Xiao Y."/>
        </authorList>
    </citation>
    <scope>NUCLEOTIDE SEQUENCE [LARGE SCALE GENOMIC DNA]</scope>
    <source>
        <strain evidence="3 4">36-1</strain>
    </source>
</reference>
<organism evidence="3 4">
    <name type="scientific">Purpureocillium lilacinum</name>
    <name type="common">Paecilomyces lilacinus</name>
    <dbReference type="NCBI Taxonomy" id="33203"/>
    <lineage>
        <taxon>Eukaryota</taxon>
        <taxon>Fungi</taxon>
        <taxon>Dikarya</taxon>
        <taxon>Ascomycota</taxon>
        <taxon>Pezizomycotina</taxon>
        <taxon>Sordariomycetes</taxon>
        <taxon>Hypocreomycetidae</taxon>
        <taxon>Hypocreales</taxon>
        <taxon>Ophiocordycipitaceae</taxon>
        <taxon>Purpureocillium</taxon>
    </lineage>
</organism>
<dbReference type="EMBL" id="LCWV01000010">
    <property type="protein sequence ID" value="PWI70046.1"/>
    <property type="molecule type" value="Genomic_DNA"/>
</dbReference>
<sequence>MRTARTDLLFMRASASKEDGVETLAPRLAPVTSRGTIQGPGASPTLEAPRIRQVAARHALTGQGCAGCVGGDGHRRQGQSRGGPLDAPLSTGGVLLVPMSRLGPLFPRTRMLKAPSRHTLPGCERRLAADSRKRPFAAAQADCGADNERASDGGGQEGAPFSCSTRNLGRATVFARRHAAFEARHYDTHTFLMDLICLARP</sequence>
<dbReference type="AlphaFoldDB" id="A0A2U3E6D4"/>
<gene>
    <name evidence="3" type="ORF">PCL_00190</name>
    <name evidence="2" type="ORF">Purlil1_11384</name>
</gene>
<protein>
    <submittedName>
        <fullName evidence="3">Uncharacterized protein</fullName>
    </submittedName>
</protein>
<dbReference type="Proteomes" id="UP001287286">
    <property type="component" value="Unassembled WGS sequence"/>
</dbReference>
<keyword evidence="5" id="KW-1185">Reference proteome</keyword>
<evidence type="ECO:0000313" key="4">
    <source>
        <dbReference type="Proteomes" id="UP000245956"/>
    </source>
</evidence>
<reference evidence="2 5" key="4">
    <citation type="journal article" date="2024" name="Microbiol. Resour. Announc.">
        <title>Genome annotations for the ascomycete fungi Trichoderma harzianum, Trichoderma aggressivum, and Purpureocillium lilacinum.</title>
        <authorList>
            <person name="Beijen E.P.W."/>
            <person name="Ohm R.A."/>
        </authorList>
    </citation>
    <scope>NUCLEOTIDE SEQUENCE [LARGE SCALE GENOMIC DNA]</scope>
    <source>
        <strain evidence="2 5">CBS 150709</strain>
    </source>
</reference>
<evidence type="ECO:0000256" key="1">
    <source>
        <dbReference type="SAM" id="MobiDB-lite"/>
    </source>
</evidence>
<comment type="caution">
    <text evidence="3">The sequence shown here is derived from an EMBL/GenBank/DDBJ whole genome shotgun (WGS) entry which is preliminary data.</text>
</comment>
<dbReference type="EMBL" id="JAWRVI010000068">
    <property type="protein sequence ID" value="KAK4081975.1"/>
    <property type="molecule type" value="Genomic_DNA"/>
</dbReference>
<proteinExistence type="predicted"/>
<name>A0A2U3E6D4_PURLI</name>